<gene>
    <name evidence="3" type="ORF">PsYK624_120490</name>
</gene>
<reference evidence="3 4" key="1">
    <citation type="submission" date="2021-08" db="EMBL/GenBank/DDBJ databases">
        <title>Draft Genome Sequence of Phanerochaete sordida strain YK-624.</title>
        <authorList>
            <person name="Mori T."/>
            <person name="Dohra H."/>
            <person name="Suzuki T."/>
            <person name="Kawagishi H."/>
            <person name="Hirai H."/>
        </authorList>
    </citation>
    <scope>NUCLEOTIDE SEQUENCE [LARGE SCALE GENOMIC DNA]</scope>
    <source>
        <strain evidence="3 4">YK-624</strain>
    </source>
</reference>
<evidence type="ECO:0000259" key="2">
    <source>
        <dbReference type="Pfam" id="PF03235"/>
    </source>
</evidence>
<dbReference type="PANTHER" id="PTHR39639">
    <property type="entry name" value="CHROMOSOME 16, WHOLE GENOME SHOTGUN SEQUENCE"/>
    <property type="match status" value="1"/>
</dbReference>
<name>A0A9P3GJ32_9APHY</name>
<accession>A0A9P3GJ32</accession>
<evidence type="ECO:0000256" key="1">
    <source>
        <dbReference type="SAM" id="MobiDB-lite"/>
    </source>
</evidence>
<evidence type="ECO:0000313" key="4">
    <source>
        <dbReference type="Proteomes" id="UP000703269"/>
    </source>
</evidence>
<dbReference type="AlphaFoldDB" id="A0A9P3GJ32"/>
<feature type="compositionally biased region" description="Acidic residues" evidence="1">
    <location>
        <begin position="407"/>
        <end position="433"/>
    </location>
</feature>
<comment type="caution">
    <text evidence="3">The sequence shown here is derived from an EMBL/GenBank/DDBJ whole genome shotgun (WGS) entry which is preliminary data.</text>
</comment>
<feature type="compositionally biased region" description="Basic residues" evidence="1">
    <location>
        <begin position="437"/>
        <end position="449"/>
    </location>
</feature>
<dbReference type="OrthoDB" id="5419821at2759"/>
<protein>
    <submittedName>
        <fullName evidence="3">DUF262 domain-containing protein</fullName>
    </submittedName>
</protein>
<proteinExistence type="predicted"/>
<dbReference type="Proteomes" id="UP000703269">
    <property type="component" value="Unassembled WGS sequence"/>
</dbReference>
<organism evidence="3 4">
    <name type="scientific">Phanerochaete sordida</name>
    <dbReference type="NCBI Taxonomy" id="48140"/>
    <lineage>
        <taxon>Eukaryota</taxon>
        <taxon>Fungi</taxon>
        <taxon>Dikarya</taxon>
        <taxon>Basidiomycota</taxon>
        <taxon>Agaricomycotina</taxon>
        <taxon>Agaricomycetes</taxon>
        <taxon>Polyporales</taxon>
        <taxon>Phanerochaetaceae</taxon>
        <taxon>Phanerochaete</taxon>
    </lineage>
</organism>
<dbReference type="Pfam" id="PF03235">
    <property type="entry name" value="GmrSD_N"/>
    <property type="match status" value="1"/>
</dbReference>
<sequence>MANPIDSEYVKEEAEEVDQLLSDIPDIPDCLPELGAEAFEACTPLKLYSRVSRGKIDLNPPYQRDPVWPEAKQMKLIDSVFRNYPIPNILFAEETREGTTVKRCIDGKQRLTSVLNFMNGRIPFKHPLTKQSLWYTAPPSPSGESSSSKKCILLPPRLKAKFDKAQLLCITYRGITEGQEREMFQRIQLGMPLGTAEKLQAIQSPRSDWVCSLIPKYLSRDRTSLVSKIQLDCTRAKDFLGVAQLAYCCENLPDVRLSLGSGLEAWLKQQDAPRKDFARGIASVLSTMTTLACTPALNAAFTEVKERVSPVEFIFIGVLIYVAPHAPHAALAAQLLEMRREVRAAHTDVRTNNKVVRSLWEFVARAADELNAETRIVVPPPKESKARQPRGKKRKVSPPADQVKADEEADAEVDDDGAEDEDEEEVDELVDEDVGPRAKRRRTSIKLEE</sequence>
<dbReference type="EMBL" id="BPQB01000053">
    <property type="protein sequence ID" value="GJE95858.1"/>
    <property type="molecule type" value="Genomic_DNA"/>
</dbReference>
<keyword evidence="4" id="KW-1185">Reference proteome</keyword>
<feature type="compositionally biased region" description="Basic residues" evidence="1">
    <location>
        <begin position="387"/>
        <end position="396"/>
    </location>
</feature>
<dbReference type="InterPro" id="IPR004919">
    <property type="entry name" value="GmrSD_N"/>
</dbReference>
<feature type="domain" description="GmrSD restriction endonucleases N-terminal" evidence="2">
    <location>
        <begin position="50"/>
        <end position="130"/>
    </location>
</feature>
<evidence type="ECO:0000313" key="3">
    <source>
        <dbReference type="EMBL" id="GJE95858.1"/>
    </source>
</evidence>
<dbReference type="PANTHER" id="PTHR39639:SF1">
    <property type="entry name" value="DUF262 DOMAIN-CONTAINING PROTEIN"/>
    <property type="match status" value="1"/>
</dbReference>
<feature type="region of interest" description="Disordered" evidence="1">
    <location>
        <begin position="375"/>
        <end position="449"/>
    </location>
</feature>